<evidence type="ECO:0000313" key="4">
    <source>
        <dbReference type="Proteomes" id="UP001206312"/>
    </source>
</evidence>
<dbReference type="RefSeq" id="WP_252742303.1">
    <property type="nucleotide sequence ID" value="NZ_JAMXIB010000016.1"/>
</dbReference>
<protein>
    <recommendedName>
        <fullName evidence="5">Fibronectin type-III domain-containing protein</fullName>
    </recommendedName>
</protein>
<dbReference type="Gene3D" id="2.60.40.10">
    <property type="entry name" value="Immunoglobulins"/>
    <property type="match status" value="2"/>
</dbReference>
<dbReference type="InterPro" id="IPR036116">
    <property type="entry name" value="FN3_sf"/>
</dbReference>
<evidence type="ECO:0000313" key="3">
    <source>
        <dbReference type="EMBL" id="MCO5725931.1"/>
    </source>
</evidence>
<dbReference type="EMBL" id="JAMXIB010000016">
    <property type="protein sequence ID" value="MCO5725931.1"/>
    <property type="molecule type" value="Genomic_DNA"/>
</dbReference>
<evidence type="ECO:0000256" key="1">
    <source>
        <dbReference type="SAM" id="MobiDB-lite"/>
    </source>
</evidence>
<accession>A0ABT1B0Z7</accession>
<dbReference type="SUPFAM" id="SSF49265">
    <property type="entry name" value="Fibronectin type III"/>
    <property type="match status" value="1"/>
</dbReference>
<feature type="region of interest" description="Disordered" evidence="1">
    <location>
        <begin position="23"/>
        <end position="43"/>
    </location>
</feature>
<dbReference type="InterPro" id="IPR013783">
    <property type="entry name" value="Ig-like_fold"/>
</dbReference>
<evidence type="ECO:0008006" key="5">
    <source>
        <dbReference type="Google" id="ProtNLM"/>
    </source>
</evidence>
<evidence type="ECO:0000256" key="2">
    <source>
        <dbReference type="SAM" id="SignalP"/>
    </source>
</evidence>
<proteinExistence type="predicted"/>
<feature type="signal peptide" evidence="2">
    <location>
        <begin position="1"/>
        <end position="24"/>
    </location>
</feature>
<organism evidence="3 4">
    <name type="scientific">Robiginitalea marina</name>
    <dbReference type="NCBI Taxonomy" id="2954105"/>
    <lineage>
        <taxon>Bacteria</taxon>
        <taxon>Pseudomonadati</taxon>
        <taxon>Bacteroidota</taxon>
        <taxon>Flavobacteriia</taxon>
        <taxon>Flavobacteriales</taxon>
        <taxon>Flavobacteriaceae</taxon>
        <taxon>Robiginitalea</taxon>
    </lineage>
</organism>
<keyword evidence="2" id="KW-0732">Signal</keyword>
<feature type="chain" id="PRO_5046900176" description="Fibronectin type-III domain-containing protein" evidence="2">
    <location>
        <begin position="25"/>
        <end position="241"/>
    </location>
</feature>
<comment type="caution">
    <text evidence="3">The sequence shown here is derived from an EMBL/GenBank/DDBJ whole genome shotgun (WGS) entry which is preliminary data.</text>
</comment>
<dbReference type="PROSITE" id="PS51257">
    <property type="entry name" value="PROKAR_LIPOPROTEIN"/>
    <property type="match status" value="1"/>
</dbReference>
<name>A0ABT1B0Z7_9FLAO</name>
<keyword evidence="4" id="KW-1185">Reference proteome</keyword>
<gene>
    <name evidence="3" type="ORF">NG653_13785</name>
</gene>
<sequence length="241" mass="25595">MKGTAHITRSLALAALALSTACGGGDSGGNPEPEPQPLPEPRPTAATLVFPENDSECTEGAIVNDNQSRVTFQWNASQDTDSYQVNLRNLNTGSTALATSNTNAVDITLLRGVPYEWFVVSRANGTTETASSAVWQFYNAGPGITNYAPFPAQAIAPTRGSTVTASPVIRLEWSGSDVDDDIASYTVYFGAQDPPPSLAEGLTTTSFETALAGAGTYFWQVETLDEAGNRTQSELFVFRVE</sequence>
<reference evidence="3 4" key="1">
    <citation type="submission" date="2022-06" db="EMBL/GenBank/DDBJ databases">
        <authorList>
            <person name="Xuan X."/>
        </authorList>
    </citation>
    <scope>NUCLEOTIDE SEQUENCE [LARGE SCALE GENOMIC DNA]</scope>
    <source>
        <strain evidence="3 4">2V75</strain>
    </source>
</reference>
<dbReference type="Proteomes" id="UP001206312">
    <property type="component" value="Unassembled WGS sequence"/>
</dbReference>
<feature type="compositionally biased region" description="Pro residues" evidence="1">
    <location>
        <begin position="32"/>
        <end position="42"/>
    </location>
</feature>